<reference evidence="1 2" key="1">
    <citation type="journal article" date="2021" name="Int. J. Syst. Evol. Microbiol.">
        <title>Pseudomonas lactucae sp. nov., a pathogen causing bacterial rot of lettuce in Japan.</title>
        <authorList>
            <person name="Sawada H."/>
            <person name="Fujikawa T."/>
            <person name="Satou M."/>
        </authorList>
    </citation>
    <scope>NUCLEOTIDE SEQUENCE [LARGE SCALE GENOMIC DNA]</scope>
    <source>
        <strain evidence="1 2">MAFF 301381</strain>
    </source>
</reference>
<comment type="caution">
    <text evidence="1">The sequence shown here is derived from an EMBL/GenBank/DDBJ whole genome shotgun (WGS) entry which is preliminary data.</text>
</comment>
<gene>
    <name evidence="1" type="ORF">JWR99_09345</name>
</gene>
<organism evidence="1 2">
    <name type="scientific">Pseudomonas lactucae</name>
    <dbReference type="NCBI Taxonomy" id="2813360"/>
    <lineage>
        <taxon>Bacteria</taxon>
        <taxon>Pseudomonadati</taxon>
        <taxon>Pseudomonadota</taxon>
        <taxon>Gammaproteobacteria</taxon>
        <taxon>Pseudomonadales</taxon>
        <taxon>Pseudomonadaceae</taxon>
        <taxon>Pseudomonas</taxon>
    </lineage>
</organism>
<evidence type="ECO:0000313" key="1">
    <source>
        <dbReference type="EMBL" id="MBN2976163.1"/>
    </source>
</evidence>
<dbReference type="RefSeq" id="WP_164420171.1">
    <property type="nucleotide sequence ID" value="NZ_JAFHKI010000163.1"/>
</dbReference>
<sequence>MSNTVTTVCYLCGLHPTGEESHIIPRFVSTRIARDCGGFSFREASNPNQVIQDTISFPLLCEKCEDRFGVWEDEFAIETYRPYFDAPAHPVILSPSTYDLMVSITWRILKYTLLEHPPTLSFSYFHEAEKSWREYLLKERKSVDPFNIYLILDDDFSDSTIKSSKALSRTHLRHTIVQGIFDIPYFGMLPILGRHVVMAKLGPFILYGSMFNMENLSNQPDSWSDLKLSVTNTARVAPSELPEDLVSHLDRVSSRITEGMERLSERQKEKQTDFVKKKLPKAAVRHLVDRDQQIFGEPEP</sequence>
<name>A0A9X1C5Y8_9PSED</name>
<evidence type="ECO:0008006" key="3">
    <source>
        <dbReference type="Google" id="ProtNLM"/>
    </source>
</evidence>
<dbReference type="AlphaFoldDB" id="A0A9X1C5Y8"/>
<reference evidence="1 2" key="2">
    <citation type="journal article" date="2023" name="Plant Pathol.">
        <title>Dismantling and reorganizing Pseudomonas marginalis sensu#lato.</title>
        <authorList>
            <person name="Sawada H."/>
            <person name="Fujikawa T."/>
            <person name="Satou M."/>
        </authorList>
    </citation>
    <scope>NUCLEOTIDE SEQUENCE [LARGE SCALE GENOMIC DNA]</scope>
    <source>
        <strain evidence="1 2">MAFF 301381</strain>
    </source>
</reference>
<dbReference type="EMBL" id="JAFHKJ010000038">
    <property type="protein sequence ID" value="MBN2976163.1"/>
    <property type="molecule type" value="Genomic_DNA"/>
</dbReference>
<evidence type="ECO:0000313" key="2">
    <source>
        <dbReference type="Proteomes" id="UP001154860"/>
    </source>
</evidence>
<protein>
    <recommendedName>
        <fullName evidence="3">HNH endonuclease</fullName>
    </recommendedName>
</protein>
<proteinExistence type="predicted"/>
<keyword evidence="2" id="KW-1185">Reference proteome</keyword>
<dbReference type="Proteomes" id="UP001154860">
    <property type="component" value="Unassembled WGS sequence"/>
</dbReference>
<accession>A0A9X1C5Y8</accession>